<protein>
    <submittedName>
        <fullName evidence="1">Uncharacterized protein</fullName>
    </submittedName>
</protein>
<evidence type="ECO:0000313" key="2">
    <source>
        <dbReference type="Proteomes" id="UP001236569"/>
    </source>
</evidence>
<organism evidence="1 2">
    <name type="scientific">Flectobacillus longus</name>
    <dbReference type="NCBI Taxonomy" id="2984207"/>
    <lineage>
        <taxon>Bacteria</taxon>
        <taxon>Pseudomonadati</taxon>
        <taxon>Bacteroidota</taxon>
        <taxon>Cytophagia</taxon>
        <taxon>Cytophagales</taxon>
        <taxon>Flectobacillaceae</taxon>
        <taxon>Flectobacillus</taxon>
    </lineage>
</organism>
<proteinExistence type="predicted"/>
<gene>
    <name evidence="1" type="ORF">QM480_06645</name>
</gene>
<sequence>MMKLTNEIIRAAEPSQELRRLNDSEISIVKAQSGKRISEMNNSEINKLAGEIIFLAKSRLGHSHNAGEELVAEIKLISSDLRGFKGLTGSEIHLALKSGLDGDFSNDGKVFFSSSNFVHWVKRWIDEKKRPVIKHVTLVEQSKETTKPPPTDEEYKALTIQIANNYTEALRKDKDFVVEFASTLYDDLVKFEIWEMPLEERKILFEELQSKYKSTSRDQLIIKAKNIAYNRFIALLVAQNKWLDDNGKIEEINATH</sequence>
<dbReference type="EMBL" id="JASHID010000003">
    <property type="protein sequence ID" value="MDI9863994.1"/>
    <property type="molecule type" value="Genomic_DNA"/>
</dbReference>
<evidence type="ECO:0000313" key="1">
    <source>
        <dbReference type="EMBL" id="MDI9863994.1"/>
    </source>
</evidence>
<name>A0ABT6YKM5_9BACT</name>
<comment type="caution">
    <text evidence="1">The sequence shown here is derived from an EMBL/GenBank/DDBJ whole genome shotgun (WGS) entry which is preliminary data.</text>
</comment>
<accession>A0ABT6YKM5</accession>
<reference evidence="1 2" key="1">
    <citation type="submission" date="2023-05" db="EMBL/GenBank/DDBJ databases">
        <title>Novel species of genus Flectobacillus isolated from stream in China.</title>
        <authorList>
            <person name="Lu H."/>
        </authorList>
    </citation>
    <scope>NUCLEOTIDE SEQUENCE [LARGE SCALE GENOMIC DNA]</scope>
    <source>
        <strain evidence="1 2">DC10W</strain>
    </source>
</reference>
<keyword evidence="2" id="KW-1185">Reference proteome</keyword>
<dbReference type="Proteomes" id="UP001236569">
    <property type="component" value="Unassembled WGS sequence"/>
</dbReference>
<dbReference type="RefSeq" id="WP_283369228.1">
    <property type="nucleotide sequence ID" value="NZ_JASHID010000003.1"/>
</dbReference>